<organism evidence="1 2">
    <name type="scientific">Planctomicrobium piriforme</name>
    <dbReference type="NCBI Taxonomy" id="1576369"/>
    <lineage>
        <taxon>Bacteria</taxon>
        <taxon>Pseudomonadati</taxon>
        <taxon>Planctomycetota</taxon>
        <taxon>Planctomycetia</taxon>
        <taxon>Planctomycetales</taxon>
        <taxon>Planctomycetaceae</taxon>
        <taxon>Planctomicrobium</taxon>
    </lineage>
</organism>
<reference evidence="2" key="1">
    <citation type="submission" date="2016-10" db="EMBL/GenBank/DDBJ databases">
        <authorList>
            <person name="Varghese N."/>
            <person name="Submissions S."/>
        </authorList>
    </citation>
    <scope>NUCLEOTIDE SEQUENCE [LARGE SCALE GENOMIC DNA]</scope>
    <source>
        <strain evidence="2">DSM 26348</strain>
    </source>
</reference>
<sequence length="622" mass="68524">MSAAPSLATSTAPVSAHAAANDAANDKTDQAWLQSLQFRSTAPVELSSAAAAGDLATFSQTLLACHAGQPRVGKRERRDILNRLQDLWGVQKSGTSQVNVASLAHCLFETELNSEELSGRVEAIMASTVSGAPDDETLMAALWLLRLIPHRLECETLFSLWRWTVEGSRTRLHAAALPEPDQGCAAFDALEIQCAAGSMFGFLKGELKQSQHAIRGLRKALDAATDSDGALHGRWLDQALPRLCQLARVQMFSTLYEQTLWNGKARKRIEKLFAKTISLLSPGRLAFSSIPLASACRSLLTAAAGLDITVEPTLLRLLKNWELGQVKSIRPLHQKALRKELGKESHQSDWSEWGSLRSSWSAPVDQCLIRHSGAMPAIEVIAGDVPFLAGAWSHELMVAGSVVPVEGEWACCCWYLDRESAYMELQLKGDSPIQIIRQALLLREESVLLLADSVRLPESQPIRFTRTTPLAGDWRVEDDAATREFALLKDDQRVRVFPWTCPQYRLDRSAETVSVANGKLRVTTEGEAKGVFSATLFDWSPKRREEPVDWQRATVAEDGQILPPEVAAGYRLRLGKKQWILYHSLQKPTIPRTVLGIHSASETVFAKLDDAGDALAMVEVEL</sequence>
<name>A0A1I3FST6_9PLAN</name>
<dbReference type="STRING" id="1576369.SAMN05421753_10613"/>
<dbReference type="RefSeq" id="WP_092049344.1">
    <property type="nucleotide sequence ID" value="NZ_FOQD01000006.1"/>
</dbReference>
<evidence type="ECO:0000313" key="1">
    <source>
        <dbReference type="EMBL" id="SFI14265.1"/>
    </source>
</evidence>
<dbReference type="AlphaFoldDB" id="A0A1I3FST6"/>
<gene>
    <name evidence="1" type="ORF">SAMN05421753_10613</name>
</gene>
<evidence type="ECO:0008006" key="3">
    <source>
        <dbReference type="Google" id="ProtNLM"/>
    </source>
</evidence>
<evidence type="ECO:0000313" key="2">
    <source>
        <dbReference type="Proteomes" id="UP000199518"/>
    </source>
</evidence>
<accession>A0A1I3FST6</accession>
<proteinExistence type="predicted"/>
<dbReference type="OrthoDB" id="277106at2"/>
<dbReference type="EMBL" id="FOQD01000006">
    <property type="protein sequence ID" value="SFI14265.1"/>
    <property type="molecule type" value="Genomic_DNA"/>
</dbReference>
<dbReference type="Proteomes" id="UP000199518">
    <property type="component" value="Unassembled WGS sequence"/>
</dbReference>
<keyword evidence="2" id="KW-1185">Reference proteome</keyword>
<protein>
    <recommendedName>
        <fullName evidence="3">Heparinase II/III-like protein</fullName>
    </recommendedName>
</protein>